<dbReference type="AlphaFoldDB" id="A0A849K874"/>
<proteinExistence type="predicted"/>
<evidence type="ECO:0000313" key="2">
    <source>
        <dbReference type="Proteomes" id="UP000557204"/>
    </source>
</evidence>
<protein>
    <submittedName>
        <fullName evidence="1">Uncharacterized protein</fullName>
    </submittedName>
</protein>
<name>A0A849K874_9MICO</name>
<dbReference type="EMBL" id="JABFAJ010000021">
    <property type="protein sequence ID" value="NNU28239.1"/>
    <property type="molecule type" value="Genomic_DNA"/>
</dbReference>
<evidence type="ECO:0000313" key="1">
    <source>
        <dbReference type="EMBL" id="NNU28239.1"/>
    </source>
</evidence>
<dbReference type="RefSeq" id="WP_171247778.1">
    <property type="nucleotide sequence ID" value="NZ_JABFAJ010000021.1"/>
</dbReference>
<organism evidence="1 2">
    <name type="scientific">Isoptericola sediminis</name>
    <dbReference type="NCBI Taxonomy" id="2733572"/>
    <lineage>
        <taxon>Bacteria</taxon>
        <taxon>Bacillati</taxon>
        <taxon>Actinomycetota</taxon>
        <taxon>Actinomycetes</taxon>
        <taxon>Micrococcales</taxon>
        <taxon>Promicromonosporaceae</taxon>
        <taxon>Isoptericola</taxon>
    </lineage>
</organism>
<gene>
    <name evidence="1" type="ORF">HLI28_11885</name>
</gene>
<keyword evidence="2" id="KW-1185">Reference proteome</keyword>
<comment type="caution">
    <text evidence="1">The sequence shown here is derived from an EMBL/GenBank/DDBJ whole genome shotgun (WGS) entry which is preliminary data.</text>
</comment>
<dbReference type="Proteomes" id="UP000557204">
    <property type="component" value="Unassembled WGS sequence"/>
</dbReference>
<reference evidence="1 2" key="1">
    <citation type="submission" date="2020-05" db="EMBL/GenBank/DDBJ databases">
        <title>Genome sequence of Isoptericola sp. JC619 isolated from Chilika lagoon, India.</title>
        <authorList>
            <person name="Kumar D."/>
            <person name="Appam K."/>
            <person name="Gandham S."/>
            <person name="Uppada J."/>
            <person name="Sasikala C."/>
            <person name="Venkata Ramana C."/>
        </authorList>
    </citation>
    <scope>NUCLEOTIDE SEQUENCE [LARGE SCALE GENOMIC DNA]</scope>
    <source>
        <strain evidence="1 2">JC619</strain>
    </source>
</reference>
<sequence length="50" mass="5696">MSVTFVFWARPRAFGLLLMSTTTLRPATDTPRPSRSRCGRATHEAFLWTP</sequence>
<accession>A0A849K874</accession>